<feature type="repeat" description="PPR" evidence="3">
    <location>
        <begin position="120"/>
        <end position="154"/>
    </location>
</feature>
<dbReference type="Proteomes" id="UP000515151">
    <property type="component" value="Chromosome 4"/>
</dbReference>
<evidence type="ECO:0000256" key="4">
    <source>
        <dbReference type="SAM" id="MobiDB-lite"/>
    </source>
</evidence>
<reference evidence="6" key="2">
    <citation type="submission" date="2025-08" db="UniProtKB">
        <authorList>
            <consortium name="RefSeq"/>
        </authorList>
    </citation>
    <scope>IDENTIFICATION</scope>
    <source>
        <tissue evidence="6">Leaf</tissue>
    </source>
</reference>
<evidence type="ECO:0000313" key="6">
    <source>
        <dbReference type="RefSeq" id="XP_031395146.1"/>
    </source>
</evidence>
<feature type="repeat" description="PPR" evidence="3">
    <location>
        <begin position="184"/>
        <end position="214"/>
    </location>
</feature>
<evidence type="ECO:0000256" key="1">
    <source>
        <dbReference type="ARBA" id="ARBA00006643"/>
    </source>
</evidence>
<dbReference type="InterPro" id="IPR046960">
    <property type="entry name" value="PPR_At4g14850-like_plant"/>
</dbReference>
<dbReference type="NCBIfam" id="TIGR00756">
    <property type="entry name" value="PPR"/>
    <property type="match status" value="7"/>
</dbReference>
<dbReference type="InterPro" id="IPR011990">
    <property type="entry name" value="TPR-like_helical_dom_sf"/>
</dbReference>
<dbReference type="Pfam" id="PF01535">
    <property type="entry name" value="PPR"/>
    <property type="match status" value="5"/>
</dbReference>
<comment type="similarity">
    <text evidence="1">Belongs to the PPR family. PCMP-H subfamily.</text>
</comment>
<organism evidence="5 6">
    <name type="scientific">Punica granatum</name>
    <name type="common">Pomegranate</name>
    <dbReference type="NCBI Taxonomy" id="22663"/>
    <lineage>
        <taxon>Eukaryota</taxon>
        <taxon>Viridiplantae</taxon>
        <taxon>Streptophyta</taxon>
        <taxon>Embryophyta</taxon>
        <taxon>Tracheophyta</taxon>
        <taxon>Spermatophyta</taxon>
        <taxon>Magnoliopsida</taxon>
        <taxon>eudicotyledons</taxon>
        <taxon>Gunneridae</taxon>
        <taxon>Pentapetalae</taxon>
        <taxon>rosids</taxon>
        <taxon>malvids</taxon>
        <taxon>Myrtales</taxon>
        <taxon>Lythraceae</taxon>
        <taxon>Punica</taxon>
    </lineage>
</organism>
<dbReference type="GeneID" id="116206414"/>
<reference evidence="5" key="1">
    <citation type="journal article" date="2020" name="Plant Biotechnol. J.">
        <title>The pomegranate (Punica granatum L.) draft genome dissects genetic divergence between soft- and hard-seeded cultivars.</title>
        <authorList>
            <person name="Luo X."/>
            <person name="Li H."/>
            <person name="Wu Z."/>
            <person name="Yao W."/>
            <person name="Zhao P."/>
            <person name="Cao D."/>
            <person name="Yu H."/>
            <person name="Li K."/>
            <person name="Poudel K."/>
            <person name="Zhao D."/>
            <person name="Zhang F."/>
            <person name="Xia X."/>
            <person name="Chen L."/>
            <person name="Wang Q."/>
            <person name="Jing D."/>
            <person name="Cao S."/>
        </authorList>
    </citation>
    <scope>NUCLEOTIDE SEQUENCE [LARGE SCALE GENOMIC DNA]</scope>
    <source>
        <strain evidence="5">cv. Tunisia</strain>
    </source>
</reference>
<dbReference type="PROSITE" id="PS51375">
    <property type="entry name" value="PPR"/>
    <property type="match status" value="5"/>
</dbReference>
<dbReference type="FunFam" id="1.25.40.10:FF:000333">
    <property type="entry name" value="Pentatricopeptide repeat-containing protein"/>
    <property type="match status" value="1"/>
</dbReference>
<protein>
    <submittedName>
        <fullName evidence="6">Pentatricopeptide repeat-containing protein At3g21470</fullName>
    </submittedName>
</protein>
<dbReference type="InterPro" id="IPR002885">
    <property type="entry name" value="PPR_rpt"/>
</dbReference>
<accession>A0A6P8DPE0</accession>
<gene>
    <name evidence="6" type="primary">LOC116206414</name>
</gene>
<dbReference type="PANTHER" id="PTHR47926:SF484">
    <property type="entry name" value="PENTATRICOPEPTIDE REPEAT-CONTAINING PROTEIN"/>
    <property type="match status" value="1"/>
</dbReference>
<dbReference type="InterPro" id="IPR046848">
    <property type="entry name" value="E_motif"/>
</dbReference>
<evidence type="ECO:0000256" key="2">
    <source>
        <dbReference type="ARBA" id="ARBA00022737"/>
    </source>
</evidence>
<evidence type="ECO:0000313" key="5">
    <source>
        <dbReference type="Proteomes" id="UP000515151"/>
    </source>
</evidence>
<sequence>MRPTLREESRETPPPSHFSFHDRHNLMAQVRKYLEQGRPREAFRLYKHSNRACILSLVPLLAKACGSLGLRECGKSLHAELIKCGVDSDVIVGTSLVGMYGKTAGIADARKVFDGMPLRNVVTWNAMIGGYFRSGDLRSASLLFEEMGMRSEVTWVEMIDGFASSGDLVTARRLFDQVPFEMRNVVTWTVMVDGYTSNGDMESAKEIFEAMSDRNFFVWSSMISGYCKKGDVEQAKAIFDQMTVKNLVVWNSLILGFAQNELSDEVLKAFEQMQSEGFDPDEITIVGVLSACGQAGSLEYGKKIHSMIGSKGINLNQFVLNALVDMYAKCGDLGSARYIFEGMSNRNCACWNAMISGFAVNGQPKEALELFKRMEGSCESPDELTFLSVLSACAHGGFVDEGMQIFSKMENYGLAPGIKHYGCLVDLLGRAGKLREAYKLIKSMPMEPNNVVWGALLGACRIHSNLEMAECVMEEIRALNHKVGSRDQVQYALLSSIYAASDKWEKAEKMRVAMVNNGIQKAPGCSFITC</sequence>
<feature type="compositionally biased region" description="Basic and acidic residues" evidence="4">
    <location>
        <begin position="1"/>
        <end position="11"/>
    </location>
</feature>
<dbReference type="RefSeq" id="XP_031395146.1">
    <property type="nucleotide sequence ID" value="XM_031539286.1"/>
</dbReference>
<proteinExistence type="inferred from homology"/>
<feature type="repeat" description="PPR" evidence="3">
    <location>
        <begin position="215"/>
        <end position="249"/>
    </location>
</feature>
<dbReference type="PANTHER" id="PTHR47926">
    <property type="entry name" value="PENTATRICOPEPTIDE REPEAT-CONTAINING PROTEIN"/>
    <property type="match status" value="1"/>
</dbReference>
<feature type="region of interest" description="Disordered" evidence="4">
    <location>
        <begin position="1"/>
        <end position="21"/>
    </location>
</feature>
<feature type="repeat" description="PPR" evidence="3">
    <location>
        <begin position="347"/>
        <end position="381"/>
    </location>
</feature>
<dbReference type="Pfam" id="PF13041">
    <property type="entry name" value="PPR_2"/>
    <property type="match status" value="2"/>
</dbReference>
<evidence type="ECO:0000256" key="3">
    <source>
        <dbReference type="PROSITE-ProRule" id="PRU00708"/>
    </source>
</evidence>
<dbReference type="GO" id="GO:0003723">
    <property type="term" value="F:RNA binding"/>
    <property type="evidence" value="ECO:0007669"/>
    <property type="project" value="InterPro"/>
</dbReference>
<dbReference type="OrthoDB" id="185373at2759"/>
<dbReference type="Gene3D" id="1.25.40.10">
    <property type="entry name" value="Tetratricopeptide repeat domain"/>
    <property type="match status" value="5"/>
</dbReference>
<dbReference type="FunFam" id="1.25.40.10:FF:000345">
    <property type="entry name" value="Pentatricopeptide repeat-containing protein"/>
    <property type="match status" value="1"/>
</dbReference>
<name>A0A6P8DPE0_PUNGR</name>
<dbReference type="Pfam" id="PF20431">
    <property type="entry name" value="E_motif"/>
    <property type="match status" value="1"/>
</dbReference>
<dbReference type="AlphaFoldDB" id="A0A6P8DPE0"/>
<keyword evidence="5" id="KW-1185">Reference proteome</keyword>
<dbReference type="GO" id="GO:0009451">
    <property type="term" value="P:RNA modification"/>
    <property type="evidence" value="ECO:0007669"/>
    <property type="project" value="InterPro"/>
</dbReference>
<keyword evidence="2" id="KW-0677">Repeat</keyword>
<feature type="repeat" description="PPR" evidence="3">
    <location>
        <begin position="382"/>
        <end position="416"/>
    </location>
</feature>